<name>A0A2I0HMC4_PUNGR</name>
<dbReference type="AlphaFoldDB" id="A0A2I0HMC4"/>
<feature type="region of interest" description="Disordered" evidence="1">
    <location>
        <begin position="62"/>
        <end position="94"/>
    </location>
</feature>
<comment type="caution">
    <text evidence="2">The sequence shown here is derived from an EMBL/GenBank/DDBJ whole genome shotgun (WGS) entry which is preliminary data.</text>
</comment>
<dbReference type="EMBL" id="PGOL01007292">
    <property type="protein sequence ID" value="PKI32854.1"/>
    <property type="molecule type" value="Genomic_DNA"/>
</dbReference>
<proteinExistence type="predicted"/>
<gene>
    <name evidence="2" type="ORF">CRG98_046763</name>
</gene>
<accession>A0A2I0HMC4</accession>
<keyword evidence="3" id="KW-1185">Reference proteome</keyword>
<reference evidence="2 3" key="1">
    <citation type="submission" date="2017-11" db="EMBL/GenBank/DDBJ databases">
        <title>De-novo sequencing of pomegranate (Punica granatum L.) genome.</title>
        <authorList>
            <person name="Akparov Z."/>
            <person name="Amiraslanov A."/>
            <person name="Hajiyeva S."/>
            <person name="Abbasov M."/>
            <person name="Kaur K."/>
            <person name="Hamwieh A."/>
            <person name="Solovyev V."/>
            <person name="Salamov A."/>
            <person name="Braich B."/>
            <person name="Kosarev P."/>
            <person name="Mahmoud A."/>
            <person name="Hajiyev E."/>
            <person name="Babayeva S."/>
            <person name="Izzatullayeva V."/>
            <person name="Mammadov A."/>
            <person name="Mammadov A."/>
            <person name="Sharifova S."/>
            <person name="Ojaghi J."/>
            <person name="Eynullazada K."/>
            <person name="Bayramov B."/>
            <person name="Abdulazimova A."/>
            <person name="Shahmuradov I."/>
        </authorList>
    </citation>
    <scope>NUCLEOTIDE SEQUENCE [LARGE SCALE GENOMIC DNA]</scope>
    <source>
        <strain evidence="3">cv. AG2017</strain>
        <tissue evidence="2">Leaf</tissue>
    </source>
</reference>
<evidence type="ECO:0000313" key="3">
    <source>
        <dbReference type="Proteomes" id="UP000233551"/>
    </source>
</evidence>
<protein>
    <submittedName>
        <fullName evidence="2">Uncharacterized protein</fullName>
    </submittedName>
</protein>
<evidence type="ECO:0000313" key="2">
    <source>
        <dbReference type="EMBL" id="PKI32854.1"/>
    </source>
</evidence>
<organism evidence="2 3">
    <name type="scientific">Punica granatum</name>
    <name type="common">Pomegranate</name>
    <dbReference type="NCBI Taxonomy" id="22663"/>
    <lineage>
        <taxon>Eukaryota</taxon>
        <taxon>Viridiplantae</taxon>
        <taxon>Streptophyta</taxon>
        <taxon>Embryophyta</taxon>
        <taxon>Tracheophyta</taxon>
        <taxon>Spermatophyta</taxon>
        <taxon>Magnoliopsida</taxon>
        <taxon>eudicotyledons</taxon>
        <taxon>Gunneridae</taxon>
        <taxon>Pentapetalae</taxon>
        <taxon>rosids</taxon>
        <taxon>malvids</taxon>
        <taxon>Myrtales</taxon>
        <taxon>Lythraceae</taxon>
        <taxon>Punica</taxon>
    </lineage>
</organism>
<feature type="compositionally biased region" description="Basic and acidic residues" evidence="1">
    <location>
        <begin position="62"/>
        <end position="71"/>
    </location>
</feature>
<sequence>MTTFANKGDTDSFSQPDLSSGPSKTRSRAVGWIQEVDRRNNYRPAGKDDLCSWQKTFEGEAHQWGGKEGRAAPDTFDEDQTCPDASVTIEEGQV</sequence>
<feature type="region of interest" description="Disordered" evidence="1">
    <location>
        <begin position="1"/>
        <end position="29"/>
    </location>
</feature>
<dbReference type="Proteomes" id="UP000233551">
    <property type="component" value="Unassembled WGS sequence"/>
</dbReference>
<evidence type="ECO:0000256" key="1">
    <source>
        <dbReference type="SAM" id="MobiDB-lite"/>
    </source>
</evidence>
<feature type="compositionally biased region" description="Polar residues" evidence="1">
    <location>
        <begin position="1"/>
        <end position="24"/>
    </location>
</feature>